<reference evidence="2 3" key="1">
    <citation type="journal article" date="2022" name="Nat. Genet.">
        <title>Improved pea reference genome and pan-genome highlight genomic features and evolutionary characteristics.</title>
        <authorList>
            <person name="Yang T."/>
            <person name="Liu R."/>
            <person name="Luo Y."/>
            <person name="Hu S."/>
            <person name="Wang D."/>
            <person name="Wang C."/>
            <person name="Pandey M.K."/>
            <person name="Ge S."/>
            <person name="Xu Q."/>
            <person name="Li N."/>
            <person name="Li G."/>
            <person name="Huang Y."/>
            <person name="Saxena R.K."/>
            <person name="Ji Y."/>
            <person name="Li M."/>
            <person name="Yan X."/>
            <person name="He Y."/>
            <person name="Liu Y."/>
            <person name="Wang X."/>
            <person name="Xiang C."/>
            <person name="Varshney R.K."/>
            <person name="Ding H."/>
            <person name="Gao S."/>
            <person name="Zong X."/>
        </authorList>
    </citation>
    <scope>NUCLEOTIDE SEQUENCE [LARGE SCALE GENOMIC DNA]</scope>
    <source>
        <strain evidence="2 3">cv. Zhongwan 6</strain>
    </source>
</reference>
<dbReference type="Gramene" id="Psat05G0430700-T1">
    <property type="protein sequence ID" value="KAI5408425.1"/>
    <property type="gene ID" value="KIW84_054307"/>
</dbReference>
<evidence type="ECO:0000313" key="2">
    <source>
        <dbReference type="EMBL" id="KAI5408425.1"/>
    </source>
</evidence>
<evidence type="ECO:0000313" key="3">
    <source>
        <dbReference type="Proteomes" id="UP001058974"/>
    </source>
</evidence>
<comment type="caution">
    <text evidence="2">The sequence shown here is derived from an EMBL/GenBank/DDBJ whole genome shotgun (WGS) entry which is preliminary data.</text>
</comment>
<dbReference type="AlphaFoldDB" id="A0A9D5AJY3"/>
<dbReference type="EMBL" id="JAMSHJ010000005">
    <property type="protein sequence ID" value="KAI5408425.1"/>
    <property type="molecule type" value="Genomic_DNA"/>
</dbReference>
<name>A0A9D5AJY3_PEA</name>
<keyword evidence="3" id="KW-1185">Reference proteome</keyword>
<keyword evidence="1" id="KW-0732">Signal</keyword>
<sequence>MGFCIGHLLFLYLGAPIFKGRPKPIHFQHIANIINLKLANCKASILSIVERDTNRRKLVTIAWNKCCQPLEAGGLGLRSLTSINEAANLQVLDDAKF</sequence>
<gene>
    <name evidence="2" type="ORF">KIW84_054307</name>
</gene>
<organism evidence="2 3">
    <name type="scientific">Pisum sativum</name>
    <name type="common">Garden pea</name>
    <name type="synonym">Lathyrus oleraceus</name>
    <dbReference type="NCBI Taxonomy" id="3888"/>
    <lineage>
        <taxon>Eukaryota</taxon>
        <taxon>Viridiplantae</taxon>
        <taxon>Streptophyta</taxon>
        <taxon>Embryophyta</taxon>
        <taxon>Tracheophyta</taxon>
        <taxon>Spermatophyta</taxon>
        <taxon>Magnoliopsida</taxon>
        <taxon>eudicotyledons</taxon>
        <taxon>Gunneridae</taxon>
        <taxon>Pentapetalae</taxon>
        <taxon>rosids</taxon>
        <taxon>fabids</taxon>
        <taxon>Fabales</taxon>
        <taxon>Fabaceae</taxon>
        <taxon>Papilionoideae</taxon>
        <taxon>50 kb inversion clade</taxon>
        <taxon>NPAAA clade</taxon>
        <taxon>Hologalegina</taxon>
        <taxon>IRL clade</taxon>
        <taxon>Fabeae</taxon>
        <taxon>Lathyrus</taxon>
    </lineage>
</organism>
<evidence type="ECO:0000256" key="1">
    <source>
        <dbReference type="SAM" id="SignalP"/>
    </source>
</evidence>
<feature type="signal peptide" evidence="1">
    <location>
        <begin position="1"/>
        <end position="22"/>
    </location>
</feature>
<dbReference type="Proteomes" id="UP001058974">
    <property type="component" value="Chromosome 5"/>
</dbReference>
<feature type="chain" id="PRO_5039204285" evidence="1">
    <location>
        <begin position="23"/>
        <end position="97"/>
    </location>
</feature>
<accession>A0A9D5AJY3</accession>
<protein>
    <submittedName>
        <fullName evidence="2">Uncharacterized protein</fullName>
    </submittedName>
</protein>
<proteinExistence type="predicted"/>